<feature type="domain" description="F-box" evidence="1">
    <location>
        <begin position="57"/>
        <end position="85"/>
    </location>
</feature>
<dbReference type="InterPro" id="IPR036047">
    <property type="entry name" value="F-box-like_dom_sf"/>
</dbReference>
<dbReference type="CDD" id="cd09917">
    <property type="entry name" value="F-box_SF"/>
    <property type="match status" value="1"/>
</dbReference>
<dbReference type="InterPro" id="IPR001810">
    <property type="entry name" value="F-box_dom"/>
</dbReference>
<dbReference type="AlphaFoldDB" id="A0A1C7MAY6"/>
<dbReference type="Proteomes" id="UP000092993">
    <property type="component" value="Unassembled WGS sequence"/>
</dbReference>
<name>A0A1C7MAY6_GRIFR</name>
<sequence length="511" mass="57867">MKLLAFLKSSLQIRPHLQPKHHLEQVPSPCRLALPTLPSLKDETENASSARQFPYDDEVFRIIFSFLSVHDLVSFSETCKDAREVAMPHLLSSVTFGFHSQVAICRFCATVLAEPHRADLLQKLSVTNSAVTDNAVHSDLNDLAIVLLCKVLVLARRLSVVDIDHFEMFLSRHPGVARTFIANARLLELMLCDIGPLTLGMVARMSSPDLWNLDLTAKSDKGQAAFSFSEFQQSLVALPRLTHLTLRNIVFACDEAPIVPCTTIHTLRLLICILPIRHAMHAFPSVRRLELGCGYDTIMPTSGDPNARWGKLERLVCSLDDYDVWSLVAPIYRLDVADDLIELSYCFERARHCAVRVLSFHVKCDHDLMQPFRACVDVPTTLQFVEFTLVPHDLPNIKAPKTRRREDGKWVCDMTEGQQQWVHTITEVALFFAKLGLRGIFLCLRLRTFCEYDEGVTQETVSTFVRTLARACPIEFVGVAVNTAFGYMESYPVQPCEREAARWWRIVGEKR</sequence>
<dbReference type="Pfam" id="PF00646">
    <property type="entry name" value="F-box"/>
    <property type="match status" value="1"/>
</dbReference>
<proteinExistence type="predicted"/>
<evidence type="ECO:0000313" key="2">
    <source>
        <dbReference type="EMBL" id="OBZ73569.1"/>
    </source>
</evidence>
<reference evidence="2 3" key="1">
    <citation type="submission" date="2016-03" db="EMBL/GenBank/DDBJ databases">
        <title>Whole genome sequencing of Grifola frondosa 9006-11.</title>
        <authorList>
            <person name="Min B."/>
            <person name="Park H."/>
            <person name="Kim J.-G."/>
            <person name="Cho H."/>
            <person name="Oh Y.-L."/>
            <person name="Kong W.-S."/>
            <person name="Choi I.-G."/>
        </authorList>
    </citation>
    <scope>NUCLEOTIDE SEQUENCE [LARGE SCALE GENOMIC DNA]</scope>
    <source>
        <strain evidence="2 3">9006-11</strain>
    </source>
</reference>
<keyword evidence="3" id="KW-1185">Reference proteome</keyword>
<accession>A0A1C7MAY6</accession>
<evidence type="ECO:0000313" key="3">
    <source>
        <dbReference type="Proteomes" id="UP000092993"/>
    </source>
</evidence>
<dbReference type="SUPFAM" id="SSF81383">
    <property type="entry name" value="F-box domain"/>
    <property type="match status" value="1"/>
</dbReference>
<organism evidence="2 3">
    <name type="scientific">Grifola frondosa</name>
    <name type="common">Maitake</name>
    <name type="synonym">Polyporus frondosus</name>
    <dbReference type="NCBI Taxonomy" id="5627"/>
    <lineage>
        <taxon>Eukaryota</taxon>
        <taxon>Fungi</taxon>
        <taxon>Dikarya</taxon>
        <taxon>Basidiomycota</taxon>
        <taxon>Agaricomycotina</taxon>
        <taxon>Agaricomycetes</taxon>
        <taxon>Polyporales</taxon>
        <taxon>Grifolaceae</taxon>
        <taxon>Grifola</taxon>
    </lineage>
</organism>
<dbReference type="EMBL" id="LUGG01000006">
    <property type="protein sequence ID" value="OBZ73569.1"/>
    <property type="molecule type" value="Genomic_DNA"/>
</dbReference>
<protein>
    <recommendedName>
        <fullName evidence="1">F-box domain-containing protein</fullName>
    </recommendedName>
</protein>
<evidence type="ECO:0000259" key="1">
    <source>
        <dbReference type="Pfam" id="PF00646"/>
    </source>
</evidence>
<comment type="caution">
    <text evidence="2">The sequence shown here is derived from an EMBL/GenBank/DDBJ whole genome shotgun (WGS) entry which is preliminary data.</text>
</comment>
<gene>
    <name evidence="2" type="ORF">A0H81_06521</name>
</gene>